<keyword evidence="4" id="KW-1185">Reference proteome</keyword>
<comment type="caution">
    <text evidence="3">The sequence shown here is derived from an EMBL/GenBank/DDBJ whole genome shotgun (WGS) entry which is preliminary data.</text>
</comment>
<dbReference type="PROSITE" id="PS51257">
    <property type="entry name" value="PROKAR_LIPOPROTEIN"/>
    <property type="match status" value="1"/>
</dbReference>
<keyword evidence="2" id="KW-0732">Signal</keyword>
<feature type="signal peptide" evidence="2">
    <location>
        <begin position="1"/>
        <end position="22"/>
    </location>
</feature>
<dbReference type="Proteomes" id="UP000612585">
    <property type="component" value="Unassembled WGS sequence"/>
</dbReference>
<evidence type="ECO:0000313" key="3">
    <source>
        <dbReference type="EMBL" id="GIJ57681.1"/>
    </source>
</evidence>
<accession>A0A8J3Z9K9</accession>
<evidence type="ECO:0000313" key="4">
    <source>
        <dbReference type="Proteomes" id="UP000612585"/>
    </source>
</evidence>
<gene>
    <name evidence="3" type="ORF">Vau01_051970</name>
</gene>
<sequence>MRNRLSLSVALLASLLAGLLLTGCGGTDSGSDGGSGSSDYGSSSSSSEPGGPSVSSTDPSGKSSPGITITGTPTEGVENGCIVMQSGATLYLLLGGDRSVLMSGQPVVVRGVPDPGLMTTCQQGTPFRVTEVKPA</sequence>
<protein>
    <recommendedName>
        <fullName evidence="5">Lipoprotein</fullName>
    </recommendedName>
</protein>
<evidence type="ECO:0000256" key="2">
    <source>
        <dbReference type="SAM" id="SignalP"/>
    </source>
</evidence>
<name>A0A8J3Z9K9_9ACTN</name>
<evidence type="ECO:0008006" key="5">
    <source>
        <dbReference type="Google" id="ProtNLM"/>
    </source>
</evidence>
<dbReference type="AlphaFoldDB" id="A0A8J3Z9K9"/>
<evidence type="ECO:0000256" key="1">
    <source>
        <dbReference type="SAM" id="MobiDB-lite"/>
    </source>
</evidence>
<feature type="compositionally biased region" description="Gly residues" evidence="1">
    <location>
        <begin position="27"/>
        <end position="36"/>
    </location>
</feature>
<feature type="region of interest" description="Disordered" evidence="1">
    <location>
        <begin position="27"/>
        <end position="78"/>
    </location>
</feature>
<dbReference type="EMBL" id="BOPG01000033">
    <property type="protein sequence ID" value="GIJ57681.1"/>
    <property type="molecule type" value="Genomic_DNA"/>
</dbReference>
<feature type="compositionally biased region" description="Low complexity" evidence="1">
    <location>
        <begin position="37"/>
        <end position="74"/>
    </location>
</feature>
<proteinExistence type="predicted"/>
<organism evidence="3 4">
    <name type="scientific">Virgisporangium aurantiacum</name>
    <dbReference type="NCBI Taxonomy" id="175570"/>
    <lineage>
        <taxon>Bacteria</taxon>
        <taxon>Bacillati</taxon>
        <taxon>Actinomycetota</taxon>
        <taxon>Actinomycetes</taxon>
        <taxon>Micromonosporales</taxon>
        <taxon>Micromonosporaceae</taxon>
        <taxon>Virgisporangium</taxon>
    </lineage>
</organism>
<reference evidence="3" key="1">
    <citation type="submission" date="2021-01" db="EMBL/GenBank/DDBJ databases">
        <title>Whole genome shotgun sequence of Virgisporangium aurantiacum NBRC 16421.</title>
        <authorList>
            <person name="Komaki H."/>
            <person name="Tamura T."/>
        </authorList>
    </citation>
    <scope>NUCLEOTIDE SEQUENCE</scope>
    <source>
        <strain evidence="3">NBRC 16421</strain>
    </source>
</reference>
<feature type="chain" id="PRO_5038635760" description="Lipoprotein" evidence="2">
    <location>
        <begin position="23"/>
        <end position="135"/>
    </location>
</feature>